<keyword evidence="1" id="KW-1133">Transmembrane helix</keyword>
<keyword evidence="1" id="KW-0812">Transmembrane</keyword>
<proteinExistence type="predicted"/>
<keyword evidence="1" id="KW-0472">Membrane</keyword>
<reference evidence="2" key="1">
    <citation type="submission" date="2019-02" db="EMBL/GenBank/DDBJ databases">
        <title>Genome sequencing of Clostridium botulinum clinical isolates.</title>
        <authorList>
            <person name="Brunt J."/>
            <person name="Van Vliet A.H.M."/>
            <person name="Stringer S.C."/>
            <person name="Grant K.A."/>
            <person name="Carter A.C."/>
            <person name="Peck M.W."/>
        </authorList>
    </citation>
    <scope>NUCLEOTIDE SEQUENCE</scope>
    <source>
        <strain evidence="2">H114400598</strain>
    </source>
</reference>
<dbReference type="InterPro" id="IPR021359">
    <property type="entry name" value="DUF2812"/>
</dbReference>
<feature type="transmembrane region" description="Helical" evidence="1">
    <location>
        <begin position="108"/>
        <end position="130"/>
    </location>
</feature>
<dbReference type="Pfam" id="PF11193">
    <property type="entry name" value="DUF2812"/>
    <property type="match status" value="1"/>
</dbReference>
<dbReference type="EMBL" id="SGKT01000071">
    <property type="protein sequence ID" value="NEZ77115.1"/>
    <property type="molecule type" value="Genomic_DNA"/>
</dbReference>
<dbReference type="AlphaFoldDB" id="A0A6G4CUG3"/>
<comment type="caution">
    <text evidence="2">The sequence shown here is derived from an EMBL/GenBank/DDBJ whole genome shotgun (WGS) entry which is preliminary data.</text>
</comment>
<protein>
    <submittedName>
        <fullName evidence="2">DUF2812 domain-containing protein</fullName>
    </submittedName>
</protein>
<evidence type="ECO:0000256" key="1">
    <source>
        <dbReference type="SAM" id="Phobius"/>
    </source>
</evidence>
<evidence type="ECO:0000313" key="2">
    <source>
        <dbReference type="EMBL" id="NEZ77115.1"/>
    </source>
</evidence>
<accession>A0A6G4CUG3</accession>
<feature type="transmembrane region" description="Helical" evidence="1">
    <location>
        <begin position="79"/>
        <end position="96"/>
    </location>
</feature>
<sequence>MEKKKPKNYIYYIYYHQLDNDSDKKEYIQLLKDAGWNFISQYDNMIFLRAEEGTEKIYTDIDTLAIRENKFSYSIKKDMFAPIIIMLLFIILRIILDSFINIKILNFTVEIIIAGLIGFTVALFIGYLKIKLKPNKYRK</sequence>
<gene>
    <name evidence="2" type="ORF">EXM56_17770</name>
</gene>
<organism evidence="2">
    <name type="scientific">Clostridium botulinum</name>
    <dbReference type="NCBI Taxonomy" id="1491"/>
    <lineage>
        <taxon>Bacteria</taxon>
        <taxon>Bacillati</taxon>
        <taxon>Bacillota</taxon>
        <taxon>Clostridia</taxon>
        <taxon>Eubacteriales</taxon>
        <taxon>Clostridiaceae</taxon>
        <taxon>Clostridium</taxon>
    </lineage>
</organism>
<name>A0A6G4CUG3_CLOBO</name>